<dbReference type="InterPro" id="IPR039424">
    <property type="entry name" value="SBP_5"/>
</dbReference>
<dbReference type="PANTHER" id="PTHR30290">
    <property type="entry name" value="PERIPLASMIC BINDING COMPONENT OF ABC TRANSPORTER"/>
    <property type="match status" value="1"/>
</dbReference>
<evidence type="ECO:0000313" key="2">
    <source>
        <dbReference type="EMBL" id="MDP9830934.1"/>
    </source>
</evidence>
<gene>
    <name evidence="2" type="ORF">J2S57_006683</name>
</gene>
<accession>A0ABT9PDZ6</accession>
<proteinExistence type="predicted"/>
<comment type="caution">
    <text evidence="2">The sequence shown here is derived from an EMBL/GenBank/DDBJ whole genome shotgun (WGS) entry which is preliminary data.</text>
</comment>
<protein>
    <submittedName>
        <fullName evidence="2">Peptide/nickel transport system substrate-binding protein</fullName>
    </submittedName>
</protein>
<feature type="domain" description="Solute-binding protein family 5" evidence="1">
    <location>
        <begin position="66"/>
        <end position="456"/>
    </location>
</feature>
<dbReference type="Proteomes" id="UP001235712">
    <property type="component" value="Unassembled WGS sequence"/>
</dbReference>
<dbReference type="InterPro" id="IPR030678">
    <property type="entry name" value="Peptide/Ni-bd"/>
</dbReference>
<organism evidence="2 3">
    <name type="scientific">Kineosporia succinea</name>
    <dbReference type="NCBI Taxonomy" id="84632"/>
    <lineage>
        <taxon>Bacteria</taxon>
        <taxon>Bacillati</taxon>
        <taxon>Actinomycetota</taxon>
        <taxon>Actinomycetes</taxon>
        <taxon>Kineosporiales</taxon>
        <taxon>Kineosporiaceae</taxon>
        <taxon>Kineosporia</taxon>
    </lineage>
</organism>
<reference evidence="2 3" key="1">
    <citation type="submission" date="2023-07" db="EMBL/GenBank/DDBJ databases">
        <title>Sequencing the genomes of 1000 actinobacteria strains.</title>
        <authorList>
            <person name="Klenk H.-P."/>
        </authorList>
    </citation>
    <scope>NUCLEOTIDE SEQUENCE [LARGE SCALE GENOMIC DNA]</scope>
    <source>
        <strain evidence="2 3">DSM 44388</strain>
    </source>
</reference>
<dbReference type="PIRSF" id="PIRSF002741">
    <property type="entry name" value="MppA"/>
    <property type="match status" value="1"/>
</dbReference>
<evidence type="ECO:0000313" key="3">
    <source>
        <dbReference type="Proteomes" id="UP001235712"/>
    </source>
</evidence>
<dbReference type="Pfam" id="PF00496">
    <property type="entry name" value="SBP_bac_5"/>
    <property type="match status" value="1"/>
</dbReference>
<evidence type="ECO:0000259" key="1">
    <source>
        <dbReference type="Pfam" id="PF00496"/>
    </source>
</evidence>
<name>A0ABT9PDZ6_9ACTN</name>
<dbReference type="SUPFAM" id="SSF53850">
    <property type="entry name" value="Periplasmic binding protein-like II"/>
    <property type="match status" value="1"/>
</dbReference>
<dbReference type="Gene3D" id="3.40.190.10">
    <property type="entry name" value="Periplasmic binding protein-like II"/>
    <property type="match status" value="1"/>
</dbReference>
<dbReference type="CDD" id="cd08506">
    <property type="entry name" value="PBP2_clavulanate_OppA2"/>
    <property type="match status" value="1"/>
</dbReference>
<dbReference type="RefSeq" id="WP_307250223.1">
    <property type="nucleotide sequence ID" value="NZ_JAUSQZ010000001.1"/>
</dbReference>
<dbReference type="PANTHER" id="PTHR30290:SF83">
    <property type="entry name" value="ABC TRANSPORTER SUBSTRATE-BINDING PROTEIN"/>
    <property type="match status" value="1"/>
</dbReference>
<keyword evidence="3" id="KW-1185">Reference proteome</keyword>
<dbReference type="EMBL" id="JAUSQZ010000001">
    <property type="protein sequence ID" value="MDP9830934.1"/>
    <property type="molecule type" value="Genomic_DNA"/>
</dbReference>
<dbReference type="InterPro" id="IPR000914">
    <property type="entry name" value="SBP_5_dom"/>
</dbReference>
<dbReference type="Gene3D" id="3.10.105.10">
    <property type="entry name" value="Dipeptide-binding Protein, Domain 3"/>
    <property type="match status" value="1"/>
</dbReference>
<sequence>MTFDAGSRGVVNSSDARGGSLRMANPGDWDSLDTGDTYYGYSWNFARLYSRTLVTYSSAPGAEGATLVPDLASELGKSSDGGKTWTYALKDGLTFQDGAPITSADVKYAVERSLDKETFPHGPTYFNEFLADVPDGFSVYESDTGLSSIETPDEKTIVFHLNRAFAGFDYLAALPVTAPVPQAKDTGTRYQEQYVSSGPYKFESYEIAESFTLVRNDAWDPATDQVRGGLPDRIEMSLNVDPDDLDQRLLSGDLDLDVANRGLGSAARAQVLADPERKKQADAAATAKTWFTSINGEVAPFDKLECRQAVMYAVDRTGYQAAFGGPIGGGDVATGLLPPSIPGHRAIDAYPVSTPTGDLEKAEQALAACGRPDGFETSYSYRNEIPVEKAAGEALQAALARVGITVTLKGYPQSDYTALYAGKPSFAKKENLGLLANGWIADWPDGYGFLAQLVDSRVIRESGGAYNFSVRDPQIDAMIDAAVSELDDNAARKDWAAIDAKVVEDAWVYPGVWSKSLLYRPKSLTNVFVSSGFGGYDFAALGVDPN</sequence>